<reference evidence="1" key="1">
    <citation type="submission" date="2020-03" db="EMBL/GenBank/DDBJ databases">
        <title>The deep terrestrial virosphere.</title>
        <authorList>
            <person name="Holmfeldt K."/>
            <person name="Nilsson E."/>
            <person name="Simone D."/>
            <person name="Lopez-Fernandez M."/>
            <person name="Wu X."/>
            <person name="de Brujin I."/>
            <person name="Lundin D."/>
            <person name="Andersson A."/>
            <person name="Bertilsson S."/>
            <person name="Dopson M."/>
        </authorList>
    </citation>
    <scope>NUCLEOTIDE SEQUENCE</scope>
    <source>
        <strain evidence="1">TM448B04039</strain>
    </source>
</reference>
<protein>
    <submittedName>
        <fullName evidence="1">Uncharacterized protein</fullName>
    </submittedName>
</protein>
<name>A0A6M3Y225_9ZZZZ</name>
<accession>A0A6M3Y225</accession>
<gene>
    <name evidence="1" type="ORF">TM448B04039_0002</name>
</gene>
<dbReference type="AlphaFoldDB" id="A0A6M3Y225"/>
<organism evidence="1">
    <name type="scientific">viral metagenome</name>
    <dbReference type="NCBI Taxonomy" id="1070528"/>
    <lineage>
        <taxon>unclassified sequences</taxon>
        <taxon>metagenomes</taxon>
        <taxon>organismal metagenomes</taxon>
    </lineage>
</organism>
<dbReference type="EMBL" id="MT145057">
    <property type="protein sequence ID" value="QJI03084.1"/>
    <property type="molecule type" value="Genomic_DNA"/>
</dbReference>
<sequence length="150" mass="17191">MIDSVRDIKDKALLTDEEILEASQVNTFLPNGEPDLDCGYLTGRIQVCDAQLEKAYPIFFEAGYQAGLSQQETPRIDLECELADDEFRKEFHIAWKKGNMEMYKAGIKEGIKKGQRQIIKWLKEGSMDAHTHIFQVSEEKYQSTLKEVGE</sequence>
<evidence type="ECO:0000313" key="1">
    <source>
        <dbReference type="EMBL" id="QJI03084.1"/>
    </source>
</evidence>
<proteinExistence type="predicted"/>